<accession>A0A2B4SUL2</accession>
<dbReference type="EMBL" id="LSMT01000018">
    <property type="protein sequence ID" value="PFX32839.1"/>
    <property type="molecule type" value="Genomic_DNA"/>
</dbReference>
<sequence length="95" mass="10946">MKGKCLFTLAWVALVSIALSVMVDAEGKHEERMNINDGETRRDIENKRSKTEHSLFPRVCGYHSWVVCGRRRRSSSTKKRGKEASFDLQDVLEDF</sequence>
<evidence type="ECO:0000313" key="2">
    <source>
        <dbReference type="EMBL" id="PFX32839.1"/>
    </source>
</evidence>
<protein>
    <submittedName>
        <fullName evidence="2">Uncharacterized protein</fullName>
    </submittedName>
</protein>
<comment type="caution">
    <text evidence="2">The sequence shown here is derived from an EMBL/GenBank/DDBJ whole genome shotgun (WGS) entry which is preliminary data.</text>
</comment>
<name>A0A2B4SUL2_STYPI</name>
<keyword evidence="3" id="KW-1185">Reference proteome</keyword>
<gene>
    <name evidence="2" type="ORF">AWC38_SpisGene2321</name>
</gene>
<evidence type="ECO:0000256" key="1">
    <source>
        <dbReference type="SAM" id="SignalP"/>
    </source>
</evidence>
<feature type="chain" id="PRO_5012767136" evidence="1">
    <location>
        <begin position="26"/>
        <end position="95"/>
    </location>
</feature>
<feature type="signal peptide" evidence="1">
    <location>
        <begin position="1"/>
        <end position="25"/>
    </location>
</feature>
<proteinExistence type="predicted"/>
<dbReference type="AlphaFoldDB" id="A0A2B4SUL2"/>
<evidence type="ECO:0000313" key="3">
    <source>
        <dbReference type="Proteomes" id="UP000225706"/>
    </source>
</evidence>
<organism evidence="2 3">
    <name type="scientific">Stylophora pistillata</name>
    <name type="common">Smooth cauliflower coral</name>
    <dbReference type="NCBI Taxonomy" id="50429"/>
    <lineage>
        <taxon>Eukaryota</taxon>
        <taxon>Metazoa</taxon>
        <taxon>Cnidaria</taxon>
        <taxon>Anthozoa</taxon>
        <taxon>Hexacorallia</taxon>
        <taxon>Scleractinia</taxon>
        <taxon>Astrocoeniina</taxon>
        <taxon>Pocilloporidae</taxon>
        <taxon>Stylophora</taxon>
    </lineage>
</organism>
<dbReference type="Proteomes" id="UP000225706">
    <property type="component" value="Unassembled WGS sequence"/>
</dbReference>
<keyword evidence="1" id="KW-0732">Signal</keyword>
<reference evidence="3" key="1">
    <citation type="journal article" date="2017" name="bioRxiv">
        <title>Comparative analysis of the genomes of Stylophora pistillata and Acropora digitifera provides evidence for extensive differences between species of corals.</title>
        <authorList>
            <person name="Voolstra C.R."/>
            <person name="Li Y."/>
            <person name="Liew Y.J."/>
            <person name="Baumgarten S."/>
            <person name="Zoccola D."/>
            <person name="Flot J.-F."/>
            <person name="Tambutte S."/>
            <person name="Allemand D."/>
            <person name="Aranda M."/>
        </authorList>
    </citation>
    <scope>NUCLEOTIDE SEQUENCE [LARGE SCALE GENOMIC DNA]</scope>
</reference>